<dbReference type="OrthoDB" id="4004at2"/>
<sequence>MSLAQITEKIKNDARKEADGILSKAKEQAESITRKAGEECDEIQSGFDARFDAERPEIFRRREIVATLDAAKMDLRAKRNLIEDVYHAALEKLASLGKDDYLAFCGRLLDEAVRAKDEKVAVGKNEKYLDDSWLDSYNAAHGTTLAMSDRKPDIAGGFILMRGRTSVDCSWDMLVKVLKEKQEADVVKRLFPRE</sequence>
<dbReference type="Pfam" id="PF01991">
    <property type="entry name" value="vATP-synt_E"/>
    <property type="match status" value="1"/>
</dbReference>
<evidence type="ECO:0000256" key="1">
    <source>
        <dbReference type="ARBA" id="ARBA00005901"/>
    </source>
</evidence>
<evidence type="ECO:0000256" key="2">
    <source>
        <dbReference type="ARBA" id="ARBA00022448"/>
    </source>
</evidence>
<accession>A0A073IRK0</accession>
<dbReference type="AlphaFoldDB" id="A0A073IRK0"/>
<evidence type="ECO:0000313" key="5">
    <source>
        <dbReference type="Proteomes" id="UP000027665"/>
    </source>
</evidence>
<dbReference type="STRING" id="2754.EH55_05555"/>
<dbReference type="InterPro" id="IPR038495">
    <property type="entry name" value="ATPase_E_C"/>
</dbReference>
<dbReference type="EMBL" id="JMKI01000035">
    <property type="protein sequence ID" value="KEJ92091.1"/>
    <property type="molecule type" value="Genomic_DNA"/>
</dbReference>
<dbReference type="Proteomes" id="UP000027665">
    <property type="component" value="Unassembled WGS sequence"/>
</dbReference>
<proteinExistence type="inferred from homology"/>
<keyword evidence="2" id="KW-0813">Transport</keyword>
<name>A0A073IRK0_9BACT</name>
<keyword evidence="3" id="KW-0406">Ion transport</keyword>
<gene>
    <name evidence="4" type="ORF">EH55_05555</name>
</gene>
<dbReference type="InterPro" id="IPR002842">
    <property type="entry name" value="ATPase_V1_Esu"/>
</dbReference>
<evidence type="ECO:0000256" key="3">
    <source>
        <dbReference type="ARBA" id="ARBA00023065"/>
    </source>
</evidence>
<dbReference type="Gene3D" id="3.30.2320.30">
    <property type="entry name" value="ATP synthase, E subunit, C-terminal"/>
    <property type="match status" value="1"/>
</dbReference>
<reference evidence="4 5" key="1">
    <citation type="submission" date="2014-04" db="EMBL/GenBank/DDBJ databases">
        <title>Draft Genome Sequence of Synergistes jonesii.</title>
        <authorList>
            <person name="Coil D.A."/>
            <person name="Eisen J.A."/>
            <person name="Holland-Moritz H.E."/>
        </authorList>
    </citation>
    <scope>NUCLEOTIDE SEQUENCE [LARGE SCALE GENOMIC DNA]</scope>
    <source>
        <strain evidence="4 5">78-1</strain>
    </source>
</reference>
<comment type="caution">
    <text evidence="4">The sequence shown here is derived from an EMBL/GenBank/DDBJ whole genome shotgun (WGS) entry which is preliminary data.</text>
</comment>
<protein>
    <recommendedName>
        <fullName evidence="6">V-type proton ATPase subunit E</fullName>
    </recommendedName>
</protein>
<evidence type="ECO:0000313" key="4">
    <source>
        <dbReference type="EMBL" id="KEJ92091.1"/>
    </source>
</evidence>
<comment type="similarity">
    <text evidence="1">Belongs to the V-ATPase E subunit family.</text>
</comment>
<evidence type="ECO:0008006" key="6">
    <source>
        <dbReference type="Google" id="ProtNLM"/>
    </source>
</evidence>
<dbReference type="GO" id="GO:0046961">
    <property type="term" value="F:proton-transporting ATPase activity, rotational mechanism"/>
    <property type="evidence" value="ECO:0007669"/>
    <property type="project" value="InterPro"/>
</dbReference>
<keyword evidence="5" id="KW-1185">Reference proteome</keyword>
<dbReference type="GO" id="GO:0033178">
    <property type="term" value="C:proton-transporting two-sector ATPase complex, catalytic domain"/>
    <property type="evidence" value="ECO:0007669"/>
    <property type="project" value="InterPro"/>
</dbReference>
<dbReference type="Gene3D" id="1.20.5.620">
    <property type="entry name" value="F1F0 ATP synthase subunit B, membrane domain"/>
    <property type="match status" value="1"/>
</dbReference>
<dbReference type="RefSeq" id="WP_037976454.1">
    <property type="nucleotide sequence ID" value="NZ_CAMETI010000015.1"/>
</dbReference>
<dbReference type="SUPFAM" id="SSF160527">
    <property type="entry name" value="V-type ATPase subunit E-like"/>
    <property type="match status" value="1"/>
</dbReference>
<dbReference type="eggNOG" id="COG1390">
    <property type="taxonomic scope" value="Bacteria"/>
</dbReference>
<dbReference type="GeneID" id="90983752"/>
<organism evidence="4 5">
    <name type="scientific">Synergistes jonesii</name>
    <dbReference type="NCBI Taxonomy" id="2754"/>
    <lineage>
        <taxon>Bacteria</taxon>
        <taxon>Thermotogati</taxon>
        <taxon>Synergistota</taxon>
        <taxon>Synergistia</taxon>
        <taxon>Synergistales</taxon>
        <taxon>Synergistaceae</taxon>
        <taxon>Synergistes</taxon>
    </lineage>
</organism>